<feature type="transmembrane region" description="Helical" evidence="10">
    <location>
        <begin position="64"/>
        <end position="82"/>
    </location>
</feature>
<dbReference type="Pfam" id="PF02537">
    <property type="entry name" value="CRCB"/>
    <property type="match status" value="1"/>
</dbReference>
<feature type="binding site" evidence="10">
    <location>
        <position position="75"/>
    </location>
    <ligand>
        <name>Na(+)</name>
        <dbReference type="ChEBI" id="CHEBI:29101"/>
        <note>structural</note>
    </ligand>
</feature>
<dbReference type="Proteomes" id="UP000441354">
    <property type="component" value="Unassembled WGS sequence"/>
</dbReference>
<keyword evidence="10" id="KW-0479">Metal-binding</keyword>
<sequence length="127" mass="13601">MTYIYVGIGGMIGSVMRFLIASLPFSTVHSFPFATFLTNMLGSFLLGILVTNSARLKINRHHQLLLGTGAIGSFTTLSAVSAETARLISEGEQITAFIYIFCSALGGILAAALGLKFVVNRKEETHS</sequence>
<comment type="similarity">
    <text evidence="7 10">Belongs to the fluoride channel Fluc/FEX (TC 1.A.43) family.</text>
</comment>
<dbReference type="NCBIfam" id="TIGR00494">
    <property type="entry name" value="crcB"/>
    <property type="match status" value="1"/>
</dbReference>
<dbReference type="GO" id="GO:0005886">
    <property type="term" value="C:plasma membrane"/>
    <property type="evidence" value="ECO:0007669"/>
    <property type="project" value="UniProtKB-SubCell"/>
</dbReference>
<comment type="subcellular location">
    <subcellularLocation>
        <location evidence="1 10">Cell membrane</location>
        <topology evidence="1 10">Multi-pass membrane protein</topology>
    </subcellularLocation>
</comment>
<dbReference type="HAMAP" id="MF_00454">
    <property type="entry name" value="FluC"/>
    <property type="match status" value="1"/>
</dbReference>
<evidence type="ECO:0000256" key="10">
    <source>
        <dbReference type="HAMAP-Rule" id="MF_00454"/>
    </source>
</evidence>
<dbReference type="PANTHER" id="PTHR28259">
    <property type="entry name" value="FLUORIDE EXPORT PROTEIN 1-RELATED"/>
    <property type="match status" value="1"/>
</dbReference>
<proteinExistence type="inferred from homology"/>
<dbReference type="GO" id="GO:0140114">
    <property type="term" value="P:cellular detoxification of fluoride"/>
    <property type="evidence" value="ECO:0007669"/>
    <property type="project" value="UniProtKB-UniRule"/>
</dbReference>
<feature type="transmembrane region" description="Helical" evidence="10">
    <location>
        <begin position="31"/>
        <end position="52"/>
    </location>
</feature>
<dbReference type="InterPro" id="IPR003691">
    <property type="entry name" value="FluC"/>
</dbReference>
<accession>A0A7V7UT02</accession>
<comment type="caution">
    <text evidence="11">The sequence shown here is derived from an EMBL/GenBank/DDBJ whole genome shotgun (WGS) entry which is preliminary data.</text>
</comment>
<keyword evidence="3 10" id="KW-0812">Transmembrane</keyword>
<dbReference type="EMBL" id="WBOT01000010">
    <property type="protein sequence ID" value="KAB2329822.1"/>
    <property type="molecule type" value="Genomic_DNA"/>
</dbReference>
<keyword evidence="10" id="KW-0915">Sodium</keyword>
<evidence type="ECO:0000256" key="8">
    <source>
        <dbReference type="ARBA" id="ARBA00035585"/>
    </source>
</evidence>
<name>A0A7V7UT02_9BACI</name>
<evidence type="ECO:0000256" key="7">
    <source>
        <dbReference type="ARBA" id="ARBA00035120"/>
    </source>
</evidence>
<keyword evidence="10" id="KW-0406">Ion transport</keyword>
<evidence type="ECO:0000256" key="6">
    <source>
        <dbReference type="ARBA" id="ARBA00023303"/>
    </source>
</evidence>
<evidence type="ECO:0000256" key="9">
    <source>
        <dbReference type="ARBA" id="ARBA00049940"/>
    </source>
</evidence>
<keyword evidence="6 10" id="KW-0407">Ion channel</keyword>
<keyword evidence="4 10" id="KW-1133">Transmembrane helix</keyword>
<evidence type="ECO:0000256" key="1">
    <source>
        <dbReference type="ARBA" id="ARBA00004651"/>
    </source>
</evidence>
<feature type="binding site" evidence="10">
    <location>
        <position position="72"/>
    </location>
    <ligand>
        <name>Na(+)</name>
        <dbReference type="ChEBI" id="CHEBI:29101"/>
        <note>structural</note>
    </ligand>
</feature>
<dbReference type="OrthoDB" id="9799631at2"/>
<dbReference type="GO" id="GO:0062054">
    <property type="term" value="F:fluoride channel activity"/>
    <property type="evidence" value="ECO:0007669"/>
    <property type="project" value="UniProtKB-UniRule"/>
</dbReference>
<keyword evidence="12" id="KW-1185">Reference proteome</keyword>
<dbReference type="RefSeq" id="WP_151575874.1">
    <property type="nucleotide sequence ID" value="NZ_WBOT01000010.1"/>
</dbReference>
<gene>
    <name evidence="10 11" type="primary">crcB</name>
    <name evidence="10" type="synonym">fluC</name>
    <name evidence="11" type="ORF">F7732_20255</name>
</gene>
<reference evidence="11 12" key="1">
    <citation type="journal article" date="2014" name="Arch. Microbiol.">
        <title>Bacillus mesophilum sp. nov., strain IITR-54T, a novel 4-chlorobiphenyl dechlorinating bacterium.</title>
        <authorList>
            <person name="Manickam N."/>
            <person name="Singh N.K."/>
            <person name="Bajaj A."/>
            <person name="Kumar R.M."/>
            <person name="Kaur G."/>
            <person name="Kaur N."/>
            <person name="Bala M."/>
            <person name="Kumar A."/>
            <person name="Mayilraj S."/>
        </authorList>
    </citation>
    <scope>NUCLEOTIDE SEQUENCE [LARGE SCALE GENOMIC DNA]</scope>
    <source>
        <strain evidence="11 12">IITR-54</strain>
    </source>
</reference>
<evidence type="ECO:0000313" key="11">
    <source>
        <dbReference type="EMBL" id="KAB2329822.1"/>
    </source>
</evidence>
<evidence type="ECO:0000256" key="5">
    <source>
        <dbReference type="ARBA" id="ARBA00023136"/>
    </source>
</evidence>
<keyword evidence="5 10" id="KW-0472">Membrane</keyword>
<evidence type="ECO:0000256" key="4">
    <source>
        <dbReference type="ARBA" id="ARBA00022989"/>
    </source>
</evidence>
<evidence type="ECO:0000256" key="2">
    <source>
        <dbReference type="ARBA" id="ARBA00022475"/>
    </source>
</evidence>
<feature type="transmembrane region" description="Helical" evidence="10">
    <location>
        <begin position="94"/>
        <end position="119"/>
    </location>
</feature>
<evidence type="ECO:0000256" key="3">
    <source>
        <dbReference type="ARBA" id="ARBA00022692"/>
    </source>
</evidence>
<keyword evidence="10" id="KW-0813">Transport</keyword>
<comment type="activity regulation">
    <text evidence="10">Na(+) is not transported, but it plays an essential structural role and its presence is essential for fluoride channel function.</text>
</comment>
<dbReference type="AlphaFoldDB" id="A0A7V7UT02"/>
<feature type="transmembrane region" description="Helical" evidence="10">
    <location>
        <begin position="5"/>
        <end position="25"/>
    </location>
</feature>
<keyword evidence="2 10" id="KW-1003">Cell membrane</keyword>
<comment type="function">
    <text evidence="9 10">Fluoride-specific ion channel. Important for reducing fluoride concentration in the cell, thus reducing its toxicity.</text>
</comment>
<dbReference type="GO" id="GO:0046872">
    <property type="term" value="F:metal ion binding"/>
    <property type="evidence" value="ECO:0007669"/>
    <property type="project" value="UniProtKB-KW"/>
</dbReference>
<organism evidence="11 12">
    <name type="scientific">Bacillus mesophilum</name>
    <dbReference type="NCBI Taxonomy" id="1071718"/>
    <lineage>
        <taxon>Bacteria</taxon>
        <taxon>Bacillati</taxon>
        <taxon>Bacillota</taxon>
        <taxon>Bacilli</taxon>
        <taxon>Bacillales</taxon>
        <taxon>Bacillaceae</taxon>
        <taxon>Bacillus</taxon>
    </lineage>
</organism>
<comment type="catalytic activity">
    <reaction evidence="8">
        <text>fluoride(in) = fluoride(out)</text>
        <dbReference type="Rhea" id="RHEA:76159"/>
        <dbReference type="ChEBI" id="CHEBI:17051"/>
    </reaction>
    <physiologicalReaction direction="left-to-right" evidence="8">
        <dbReference type="Rhea" id="RHEA:76160"/>
    </physiologicalReaction>
</comment>
<protein>
    <recommendedName>
        <fullName evidence="10">Fluoride-specific ion channel FluC</fullName>
    </recommendedName>
</protein>
<evidence type="ECO:0000313" key="12">
    <source>
        <dbReference type="Proteomes" id="UP000441354"/>
    </source>
</evidence>
<dbReference type="PANTHER" id="PTHR28259:SF1">
    <property type="entry name" value="FLUORIDE EXPORT PROTEIN 1-RELATED"/>
    <property type="match status" value="1"/>
</dbReference>